<evidence type="ECO:0000256" key="4">
    <source>
        <dbReference type="PROSITE-ProRule" id="PRU00175"/>
    </source>
</evidence>
<dbReference type="SUPFAM" id="SSF57850">
    <property type="entry name" value="RING/U-box"/>
    <property type="match status" value="1"/>
</dbReference>
<feature type="domain" description="RING-type" evidence="6">
    <location>
        <begin position="30"/>
        <end position="73"/>
    </location>
</feature>
<feature type="compositionally biased region" description="Acidic residues" evidence="5">
    <location>
        <begin position="275"/>
        <end position="285"/>
    </location>
</feature>
<dbReference type="CDD" id="cd16568">
    <property type="entry name" value="RING-HC_ScPSH1-like"/>
    <property type="match status" value="1"/>
</dbReference>
<organism evidence="7 8">
    <name type="scientific">Candida glabrata</name>
    <name type="common">Yeast</name>
    <name type="synonym">Torulopsis glabrata</name>
    <dbReference type="NCBI Taxonomy" id="5478"/>
    <lineage>
        <taxon>Eukaryota</taxon>
        <taxon>Fungi</taxon>
        <taxon>Dikarya</taxon>
        <taxon>Ascomycota</taxon>
        <taxon>Saccharomycotina</taxon>
        <taxon>Saccharomycetes</taxon>
        <taxon>Saccharomycetales</taxon>
        <taxon>Saccharomycetaceae</taxon>
        <taxon>Nakaseomyces</taxon>
    </lineage>
</organism>
<evidence type="ECO:0000256" key="2">
    <source>
        <dbReference type="ARBA" id="ARBA00022771"/>
    </source>
</evidence>
<evidence type="ECO:0000256" key="5">
    <source>
        <dbReference type="SAM" id="MobiDB-lite"/>
    </source>
</evidence>
<evidence type="ECO:0000256" key="3">
    <source>
        <dbReference type="ARBA" id="ARBA00022833"/>
    </source>
</evidence>
<feature type="region of interest" description="Disordered" evidence="5">
    <location>
        <begin position="223"/>
        <end position="387"/>
    </location>
</feature>
<dbReference type="InterPro" id="IPR027370">
    <property type="entry name" value="Znf-RING_euk"/>
</dbReference>
<evidence type="ECO:0000259" key="6">
    <source>
        <dbReference type="PROSITE" id="PS50089"/>
    </source>
</evidence>
<dbReference type="VEuPathDB" id="FungiDB:CAGL0I09988g"/>
<proteinExistence type="predicted"/>
<dbReference type="VEuPathDB" id="FungiDB:B1J91_I09988g"/>
<dbReference type="GO" id="GO:0000775">
    <property type="term" value="C:chromosome, centromeric region"/>
    <property type="evidence" value="ECO:0007669"/>
    <property type="project" value="EnsemblFungi"/>
</dbReference>
<feature type="region of interest" description="Disordered" evidence="5">
    <location>
        <begin position="177"/>
        <end position="207"/>
    </location>
</feature>
<protein>
    <submittedName>
        <fullName evidence="7">RING finger protein PSH1</fullName>
    </submittedName>
</protein>
<keyword evidence="2 4" id="KW-0863">Zinc-finger</keyword>
<dbReference type="PANTHER" id="PTHR15898">
    <property type="entry name" value="BIFUNCTIONAL APOPTOSIS REGULATOR"/>
    <property type="match status" value="1"/>
</dbReference>
<dbReference type="PhylomeDB" id="A0A0W0C6F1"/>
<dbReference type="OMA" id="NSEMTDY"/>
<evidence type="ECO:0000313" key="8">
    <source>
        <dbReference type="Proteomes" id="UP000054886"/>
    </source>
</evidence>
<dbReference type="Pfam" id="PF13445">
    <property type="entry name" value="zf-RING_UBOX"/>
    <property type="match status" value="1"/>
</dbReference>
<keyword evidence="3" id="KW-0862">Zinc</keyword>
<dbReference type="PANTHER" id="PTHR15898:SF18">
    <property type="entry name" value="GLUCOSE-INDUCED DEGRADATION PROTEIN 4 HOMOLOG"/>
    <property type="match status" value="1"/>
</dbReference>
<dbReference type="VEuPathDB" id="FungiDB:GWK60_I05489"/>
<dbReference type="VEuPathDB" id="FungiDB:GVI51_I09845"/>
<keyword evidence="1" id="KW-0479">Metal-binding</keyword>
<dbReference type="GO" id="GO:0043161">
    <property type="term" value="P:proteasome-mediated ubiquitin-dependent protein catabolic process"/>
    <property type="evidence" value="ECO:0007669"/>
    <property type="project" value="TreeGrafter"/>
</dbReference>
<dbReference type="EMBL" id="LLZZ01000114">
    <property type="protein sequence ID" value="KTB05160.1"/>
    <property type="molecule type" value="Genomic_DNA"/>
</dbReference>
<dbReference type="GO" id="GO:0005634">
    <property type="term" value="C:nucleus"/>
    <property type="evidence" value="ECO:0007669"/>
    <property type="project" value="TreeGrafter"/>
</dbReference>
<dbReference type="AlphaFoldDB" id="A0A0W0C6F1"/>
<gene>
    <name evidence="7" type="ORF">AO440_002763</name>
</gene>
<name>A0A0W0C6F1_CANGB</name>
<feature type="compositionally biased region" description="Acidic residues" evidence="5">
    <location>
        <begin position="232"/>
        <end position="247"/>
    </location>
</feature>
<feature type="compositionally biased region" description="Basic and acidic residues" evidence="5">
    <location>
        <begin position="189"/>
        <end position="200"/>
    </location>
</feature>
<dbReference type="GO" id="GO:0061630">
    <property type="term" value="F:ubiquitin protein ligase activity"/>
    <property type="evidence" value="ECO:0007669"/>
    <property type="project" value="TreeGrafter"/>
</dbReference>
<dbReference type="GO" id="GO:0008270">
    <property type="term" value="F:zinc ion binding"/>
    <property type="evidence" value="ECO:0007669"/>
    <property type="project" value="UniProtKB-KW"/>
</dbReference>
<evidence type="ECO:0000313" key="7">
    <source>
        <dbReference type="EMBL" id="KTB05160.1"/>
    </source>
</evidence>
<dbReference type="InterPro" id="IPR001841">
    <property type="entry name" value="Znf_RING"/>
</dbReference>
<dbReference type="PROSITE" id="PS50089">
    <property type="entry name" value="ZF_RING_2"/>
    <property type="match status" value="1"/>
</dbReference>
<comment type="caution">
    <text evidence="7">The sequence shown here is derived from an EMBL/GenBank/DDBJ whole genome shotgun (WGS) entry which is preliminary data.</text>
</comment>
<evidence type="ECO:0000256" key="1">
    <source>
        <dbReference type="ARBA" id="ARBA00022723"/>
    </source>
</evidence>
<dbReference type="InterPro" id="IPR013083">
    <property type="entry name" value="Znf_RING/FYVE/PHD"/>
</dbReference>
<dbReference type="Proteomes" id="UP000054886">
    <property type="component" value="Unassembled WGS sequence"/>
</dbReference>
<dbReference type="Gene3D" id="3.30.40.10">
    <property type="entry name" value="Zinc/RING finger domain, C3HC4 (zinc finger)"/>
    <property type="match status" value="1"/>
</dbReference>
<dbReference type="PROSITE" id="PS00518">
    <property type="entry name" value="ZF_RING_1"/>
    <property type="match status" value="1"/>
</dbReference>
<dbReference type="SMART" id="SM00184">
    <property type="entry name" value="RING"/>
    <property type="match status" value="1"/>
</dbReference>
<sequence>MSDPLHTLVLHRSEKTKNKILSKLLDTTICSICHDYMFVPMTTECGHSYCYTCLKTWFSSDTNRGGLSCPECRAIVNRIPIVNTALQSWLNNTLDILGVKKNDDDRYKKLMSAQSAEVRTYQDDKKADDLFGNIFKSSAQAIADESDDGIIRCSNCLWELDVDEDTNECPNCSARIRNGIPRGNGTSESTREDLYNRDEYSEGEYEEIEDELRNTGVVISNGRIEPAHLPEGYEEDDFSYDDEDEDTPISGSRRQHAASRFSSANMRSRLSLHDDEAEEEDDDDNDSGHSIAEQEEAGDYDNEERDSDLDSFIADDDEVLEEEPEEVQEIRSSAEDDNHDSDFYEKQPDSFVSGDSLDDESSAEEHGTSPKRQKRFRIVLDESDDEE</sequence>
<dbReference type="InterPro" id="IPR017907">
    <property type="entry name" value="Znf_RING_CS"/>
</dbReference>
<feature type="compositionally biased region" description="Acidic residues" evidence="5">
    <location>
        <begin position="293"/>
        <end position="327"/>
    </location>
</feature>
<accession>A0A0W0C6F1</accession>
<reference evidence="7 8" key="1">
    <citation type="submission" date="2015-10" db="EMBL/GenBank/DDBJ databases">
        <title>Draft genomes sequences of Candida glabrata isolates 1A, 1B, 2A, 2B, 3A and 3B.</title>
        <authorList>
            <person name="Haavelsrud O.E."/>
            <person name="Gaustad P."/>
        </authorList>
    </citation>
    <scope>NUCLEOTIDE SEQUENCE [LARGE SCALE GENOMIC DNA]</scope>
    <source>
        <strain evidence="7">910700640</strain>
    </source>
</reference>
<feature type="compositionally biased region" description="Basic and acidic residues" evidence="5">
    <location>
        <begin position="328"/>
        <end position="348"/>
    </location>
</feature>